<dbReference type="InterPro" id="IPR036388">
    <property type="entry name" value="WH-like_DNA-bd_sf"/>
</dbReference>
<gene>
    <name evidence="2" type="ORF">Q2T77_35140</name>
</gene>
<name>A0ABT8SEY8_9BURK</name>
<dbReference type="InterPro" id="IPR036390">
    <property type="entry name" value="WH_DNA-bd_sf"/>
</dbReference>
<protein>
    <submittedName>
        <fullName evidence="2">Replication initiation protein</fullName>
    </submittedName>
</protein>
<comment type="caution">
    <text evidence="2">The sequence shown here is derived from an EMBL/GenBank/DDBJ whole genome shotgun (WGS) entry which is preliminary data.</text>
</comment>
<dbReference type="Proteomes" id="UP001169027">
    <property type="component" value="Unassembled WGS sequence"/>
</dbReference>
<dbReference type="RefSeq" id="WP_301815933.1">
    <property type="nucleotide sequence ID" value="NZ_JAUJZH010000042.1"/>
</dbReference>
<feature type="compositionally biased region" description="Basic and acidic residues" evidence="1">
    <location>
        <begin position="348"/>
        <end position="357"/>
    </location>
</feature>
<reference evidence="2" key="1">
    <citation type="submission" date="2023-06" db="EMBL/GenBank/DDBJ databases">
        <authorList>
            <person name="Jiang Y."/>
            <person name="Liu Q."/>
        </authorList>
    </citation>
    <scope>NUCLEOTIDE SEQUENCE</scope>
    <source>
        <strain evidence="2">CGMCC 1.12090</strain>
    </source>
</reference>
<dbReference type="Gene3D" id="1.10.10.10">
    <property type="entry name" value="Winged helix-like DNA-binding domain superfamily/Winged helix DNA-binding domain"/>
    <property type="match status" value="1"/>
</dbReference>
<evidence type="ECO:0000313" key="2">
    <source>
        <dbReference type="EMBL" id="MDO1537491.1"/>
    </source>
</evidence>
<proteinExistence type="predicted"/>
<accession>A0ABT8SEY8</accession>
<dbReference type="EMBL" id="JAUKVY010000042">
    <property type="protein sequence ID" value="MDO1537491.1"/>
    <property type="molecule type" value="Genomic_DNA"/>
</dbReference>
<dbReference type="Pfam" id="PF21205">
    <property type="entry name" value="Rep3_C"/>
    <property type="match status" value="1"/>
</dbReference>
<organism evidence="2 3">
    <name type="scientific">Variovorax ginsengisoli</name>
    <dbReference type="NCBI Taxonomy" id="363844"/>
    <lineage>
        <taxon>Bacteria</taxon>
        <taxon>Pseudomonadati</taxon>
        <taxon>Pseudomonadota</taxon>
        <taxon>Betaproteobacteria</taxon>
        <taxon>Burkholderiales</taxon>
        <taxon>Comamonadaceae</taxon>
        <taxon>Variovorax</taxon>
    </lineage>
</organism>
<evidence type="ECO:0000256" key="1">
    <source>
        <dbReference type="SAM" id="MobiDB-lite"/>
    </source>
</evidence>
<feature type="region of interest" description="Disordered" evidence="1">
    <location>
        <begin position="334"/>
        <end position="357"/>
    </location>
</feature>
<keyword evidence="3" id="KW-1185">Reference proteome</keyword>
<sequence>MSVEPRSQLPSIVRKPVETLSLVPTSGKVTVLGRKTWNVLLQLAQDQAVDGQEVYRATLSDVVAGIDFNSRNLAVIKGHLRSLMATTVEWQSPTAGEGERWDGCSMLAHAALENVRGQTWVEWSYAPNVRSELLNPNIFARLNLKMLSELRTIGGLALYEACYRYKAVGQTARRPWRWWAPVLLGRPDADLQQMDFRFFKRDTLRPAIAEINAVTDIEVDLLEFKQGRYVSDLQFTVKEKRRHTVRELTQPVNLALVARATALGIDQRKFERLLDTYGDELVDQALAHVERRKEVAFPDVLRDPYRFLKTILGNAGQPTVEAPLSAPVPEQIASEGLASSGPPLGPQDSKEDKQRRAWVEARRRTVAEQLEKLSAQAEAELVGALEQELIRSDTHPSIVKRLKQSGWRHQIVRHLMIDFYASQLLGPSWDQPTTVAIDQH</sequence>
<dbReference type="SUPFAM" id="SSF46785">
    <property type="entry name" value="Winged helix' DNA-binding domain"/>
    <property type="match status" value="1"/>
</dbReference>
<evidence type="ECO:0000313" key="3">
    <source>
        <dbReference type="Proteomes" id="UP001169027"/>
    </source>
</evidence>